<evidence type="ECO:0000259" key="13">
    <source>
        <dbReference type="Pfam" id="PF04963"/>
    </source>
</evidence>
<keyword evidence="15" id="KW-1185">Reference proteome</keyword>
<dbReference type="GO" id="GO:0032993">
    <property type="term" value="C:protein-DNA complex"/>
    <property type="evidence" value="ECO:0007669"/>
    <property type="project" value="UniProtKB-ARBA"/>
</dbReference>
<feature type="compositionally biased region" description="Low complexity" evidence="11">
    <location>
        <begin position="62"/>
        <end position="71"/>
    </location>
</feature>
<evidence type="ECO:0000256" key="5">
    <source>
        <dbReference type="ARBA" id="ARBA00022695"/>
    </source>
</evidence>
<organism evidence="14 15">
    <name type="scientific">Solemya pervernicosa gill symbiont</name>
    <dbReference type="NCBI Taxonomy" id="642797"/>
    <lineage>
        <taxon>Bacteria</taxon>
        <taxon>Pseudomonadati</taxon>
        <taxon>Pseudomonadota</taxon>
        <taxon>Gammaproteobacteria</taxon>
        <taxon>sulfur-oxidizing symbionts</taxon>
    </lineage>
</organism>
<dbReference type="Pfam" id="PF04552">
    <property type="entry name" value="Sigma54_DBD"/>
    <property type="match status" value="1"/>
</dbReference>
<name>A0A1T2L6Z5_9GAMM</name>
<reference evidence="14 15" key="1">
    <citation type="submission" date="2016-11" db="EMBL/GenBank/DDBJ databases">
        <title>Mixed transmission modes and dynamic genome evolution in an obligate animal-bacterial symbiosis.</title>
        <authorList>
            <person name="Russell S.L."/>
            <person name="Corbett-Detig R.B."/>
            <person name="Cavanaugh C.M."/>
        </authorList>
    </citation>
    <scope>NUCLEOTIDE SEQUENCE [LARGE SCALE GENOMIC DNA]</scope>
    <source>
        <strain evidence="14">Sveles-Q1</strain>
    </source>
</reference>
<dbReference type="GO" id="GO:0000428">
    <property type="term" value="C:DNA-directed RNA polymerase complex"/>
    <property type="evidence" value="ECO:0007669"/>
    <property type="project" value="UniProtKB-KW"/>
</dbReference>
<evidence type="ECO:0000259" key="12">
    <source>
        <dbReference type="Pfam" id="PF04552"/>
    </source>
</evidence>
<comment type="function">
    <text evidence="10">Sigma factors are initiation factors that promote the attachment of RNA polymerase to specific initiation sites and are then released.</text>
</comment>
<evidence type="ECO:0000256" key="2">
    <source>
        <dbReference type="ARBA" id="ARBA00019942"/>
    </source>
</evidence>
<evidence type="ECO:0000256" key="1">
    <source>
        <dbReference type="ARBA" id="ARBA00008798"/>
    </source>
</evidence>
<dbReference type="FunFam" id="1.10.10.1330:FF:000001">
    <property type="entry name" value="RNA polymerase sigma-54 factor"/>
    <property type="match status" value="1"/>
</dbReference>
<dbReference type="RefSeq" id="WP_078483175.1">
    <property type="nucleotide sequence ID" value="NZ_MPRL01000016.1"/>
</dbReference>
<dbReference type="GO" id="GO:0000976">
    <property type="term" value="F:transcription cis-regulatory region binding"/>
    <property type="evidence" value="ECO:0007669"/>
    <property type="project" value="UniProtKB-ARBA"/>
</dbReference>
<feature type="region of interest" description="Disordered" evidence="11">
    <location>
        <begin position="50"/>
        <end position="97"/>
    </location>
</feature>
<evidence type="ECO:0000313" key="15">
    <source>
        <dbReference type="Proteomes" id="UP000191110"/>
    </source>
</evidence>
<dbReference type="GO" id="GO:0016987">
    <property type="term" value="F:sigma factor activity"/>
    <property type="evidence" value="ECO:0007669"/>
    <property type="project" value="UniProtKB-KW"/>
</dbReference>
<dbReference type="InterPro" id="IPR007046">
    <property type="entry name" value="RNA_pol_sigma_54_core-bd"/>
</dbReference>
<dbReference type="GO" id="GO:0006352">
    <property type="term" value="P:DNA-templated transcription initiation"/>
    <property type="evidence" value="ECO:0007669"/>
    <property type="project" value="InterPro"/>
</dbReference>
<dbReference type="NCBIfam" id="TIGR02395">
    <property type="entry name" value="rpoN_sigma"/>
    <property type="match status" value="1"/>
</dbReference>
<dbReference type="InterPro" id="IPR038709">
    <property type="entry name" value="RpoN_core-bd_sf"/>
</dbReference>
<accession>A0A1T2L6Z5</accession>
<feature type="domain" description="RNA polymerase sigma factor 54 core-binding" evidence="13">
    <location>
        <begin position="125"/>
        <end position="313"/>
    </location>
</feature>
<dbReference type="Pfam" id="PF04963">
    <property type="entry name" value="Sigma54_CBD"/>
    <property type="match status" value="1"/>
</dbReference>
<dbReference type="InterPro" id="IPR007634">
    <property type="entry name" value="RNA_pol_sigma_54_DNA-bd"/>
</dbReference>
<dbReference type="PRINTS" id="PR00045">
    <property type="entry name" value="SIGMA54FCT"/>
</dbReference>
<evidence type="ECO:0000256" key="7">
    <source>
        <dbReference type="ARBA" id="ARBA00023082"/>
    </source>
</evidence>
<dbReference type="PIRSF" id="PIRSF000774">
    <property type="entry name" value="RpoN"/>
    <property type="match status" value="1"/>
</dbReference>
<dbReference type="NCBIfam" id="NF009118">
    <property type="entry name" value="PRK12469.1"/>
    <property type="match status" value="1"/>
</dbReference>
<dbReference type="Proteomes" id="UP000191110">
    <property type="component" value="Unassembled WGS sequence"/>
</dbReference>
<keyword evidence="5 10" id="KW-0548">Nucleotidyltransferase</keyword>
<dbReference type="FunFam" id="1.10.10.60:FF:000045">
    <property type="entry name" value="RNA polymerase sigma-54 factor"/>
    <property type="match status" value="1"/>
</dbReference>
<evidence type="ECO:0000256" key="3">
    <source>
        <dbReference type="ARBA" id="ARBA00022478"/>
    </source>
</evidence>
<evidence type="ECO:0000256" key="4">
    <source>
        <dbReference type="ARBA" id="ARBA00022679"/>
    </source>
</evidence>
<keyword evidence="3 10" id="KW-0240">DNA-directed RNA polymerase</keyword>
<evidence type="ECO:0000256" key="6">
    <source>
        <dbReference type="ARBA" id="ARBA00023015"/>
    </source>
</evidence>
<keyword evidence="7 10" id="KW-0731">Sigma factor</keyword>
<dbReference type="EMBL" id="MPRL01000016">
    <property type="protein sequence ID" value="OOZ40877.1"/>
    <property type="molecule type" value="Genomic_DNA"/>
</dbReference>
<evidence type="ECO:0000256" key="11">
    <source>
        <dbReference type="SAM" id="MobiDB-lite"/>
    </source>
</evidence>
<dbReference type="NCBIfam" id="NF004595">
    <property type="entry name" value="PRK05932.1-2"/>
    <property type="match status" value="1"/>
</dbReference>
<dbReference type="GO" id="GO:0001216">
    <property type="term" value="F:DNA-binding transcription activator activity"/>
    <property type="evidence" value="ECO:0007669"/>
    <property type="project" value="InterPro"/>
</dbReference>
<protein>
    <recommendedName>
        <fullName evidence="2 10">RNA polymerase sigma-54 factor</fullName>
    </recommendedName>
</protein>
<dbReference type="Gene3D" id="1.10.10.60">
    <property type="entry name" value="Homeodomain-like"/>
    <property type="match status" value="1"/>
</dbReference>
<gene>
    <name evidence="14" type="ORF">BOW53_05960</name>
</gene>
<dbReference type="OrthoDB" id="9814402at2"/>
<sequence length="487" mass="54992">MKQSLQLKLGQQLTMTPQLQQAIRLLQLSSLELQVEIQQALESNLMLEVDEEQEPETKANEESNNSETPEPSAEEKLDATEAAGNSETLPDELPVDSAWEDVYDNSTSYSAPAEDDREFTIQDDSGDSLHDHLNWQMDLTPFTDKDRAIATAIIDSINDDGYLSTALDDIAESFQIEDDVELDEIEAVLHRIQQFDPPGIAARDLRESLLLQMQLLNAETPFLQEARQLVSENLALLGNHDYTQLKRKLKLDEKRLIEVIHLIESLEPRPGSHIASSRAEYIVPDVFVRKQKGVWRVELNSDVMPKVGINNSYAALVRRGDSSADNTYLKNHLQEARWFLKSLMSRNETLLKVATCIVERQRAFLEYGDEAMKPLVLRDVAETVEMHESTISRVTTQKYMHTPRGIFEFKYFFSSQVSTSDGSGASATAIRAMLKKMVADENQAKPLSDSKLAEILTEQGINVARRTVAKYREALSIPPSNERKRLA</sequence>
<feature type="domain" description="RNA polymerase sigma factor 54 DNA-binding" evidence="12">
    <location>
        <begin position="327"/>
        <end position="485"/>
    </location>
</feature>
<evidence type="ECO:0000313" key="14">
    <source>
        <dbReference type="EMBL" id="OOZ40877.1"/>
    </source>
</evidence>
<dbReference type="PROSITE" id="PS00718">
    <property type="entry name" value="SIGMA54_2"/>
    <property type="match status" value="1"/>
</dbReference>
<dbReference type="Gene3D" id="1.10.10.1330">
    <property type="entry name" value="RNA polymerase sigma-54 factor, core-binding domain"/>
    <property type="match status" value="1"/>
</dbReference>
<evidence type="ECO:0000256" key="10">
    <source>
        <dbReference type="PIRNR" id="PIRNR000774"/>
    </source>
</evidence>
<dbReference type="PANTHER" id="PTHR32248:SF4">
    <property type="entry name" value="RNA POLYMERASE SIGMA-54 FACTOR"/>
    <property type="match status" value="1"/>
</dbReference>
<keyword evidence="4 10" id="KW-0808">Transferase</keyword>
<dbReference type="Pfam" id="PF00309">
    <property type="entry name" value="Sigma54_AID"/>
    <property type="match status" value="1"/>
</dbReference>
<dbReference type="PANTHER" id="PTHR32248">
    <property type="entry name" value="RNA POLYMERASE SIGMA-54 FACTOR"/>
    <property type="match status" value="1"/>
</dbReference>
<dbReference type="InterPro" id="IPR000394">
    <property type="entry name" value="RNA_pol_sigma_54"/>
</dbReference>
<dbReference type="PROSITE" id="PS50044">
    <property type="entry name" value="SIGMA54_3"/>
    <property type="match status" value="1"/>
</dbReference>
<proteinExistence type="inferred from homology"/>
<comment type="caution">
    <text evidence="14">The sequence shown here is derived from an EMBL/GenBank/DDBJ whole genome shotgun (WGS) entry which is preliminary data.</text>
</comment>
<evidence type="ECO:0000256" key="9">
    <source>
        <dbReference type="ARBA" id="ARBA00023163"/>
    </source>
</evidence>
<comment type="similarity">
    <text evidence="1 10">Belongs to the sigma-54 factor family.</text>
</comment>
<keyword evidence="6 10" id="KW-0805">Transcription regulation</keyword>
<keyword evidence="8 10" id="KW-0238">DNA-binding</keyword>
<dbReference type="AlphaFoldDB" id="A0A1T2L6Z5"/>
<dbReference type="PROSITE" id="PS00717">
    <property type="entry name" value="SIGMA54_1"/>
    <property type="match status" value="1"/>
</dbReference>
<evidence type="ECO:0000256" key="8">
    <source>
        <dbReference type="ARBA" id="ARBA00023125"/>
    </source>
</evidence>
<keyword evidence="9 10" id="KW-0804">Transcription</keyword>
<dbReference type="GO" id="GO:0016779">
    <property type="term" value="F:nucleotidyltransferase activity"/>
    <property type="evidence" value="ECO:0007669"/>
    <property type="project" value="UniProtKB-KW"/>
</dbReference>